<dbReference type="AlphaFoldDB" id="A0A8H3ZX81"/>
<reference evidence="2 3" key="1">
    <citation type="journal article" date="2019" name="Environ. Microbiol.">
        <title>At the nexus of three kingdoms: the genome of the mycorrhizal fungus Gigaspora margarita provides insights into plant, endobacterial and fungal interactions.</title>
        <authorList>
            <person name="Venice F."/>
            <person name="Ghignone S."/>
            <person name="Salvioli di Fossalunga A."/>
            <person name="Amselem J."/>
            <person name="Novero M."/>
            <person name="Xianan X."/>
            <person name="Sedzielewska Toro K."/>
            <person name="Morin E."/>
            <person name="Lipzen A."/>
            <person name="Grigoriev I.V."/>
            <person name="Henrissat B."/>
            <person name="Martin F.M."/>
            <person name="Bonfante P."/>
        </authorList>
    </citation>
    <scope>NUCLEOTIDE SEQUENCE [LARGE SCALE GENOMIC DNA]</scope>
    <source>
        <strain evidence="2 3">BEG34</strain>
    </source>
</reference>
<protein>
    <submittedName>
        <fullName evidence="2">Uncharacterized protein</fullName>
    </submittedName>
</protein>
<proteinExistence type="predicted"/>
<dbReference type="OrthoDB" id="2375172at2759"/>
<dbReference type="Proteomes" id="UP000439903">
    <property type="component" value="Unassembled WGS sequence"/>
</dbReference>
<organism evidence="2 3">
    <name type="scientific">Gigaspora margarita</name>
    <dbReference type="NCBI Taxonomy" id="4874"/>
    <lineage>
        <taxon>Eukaryota</taxon>
        <taxon>Fungi</taxon>
        <taxon>Fungi incertae sedis</taxon>
        <taxon>Mucoromycota</taxon>
        <taxon>Glomeromycotina</taxon>
        <taxon>Glomeromycetes</taxon>
        <taxon>Diversisporales</taxon>
        <taxon>Gigasporaceae</taxon>
        <taxon>Gigaspora</taxon>
    </lineage>
</organism>
<sequence>MYLTISQRPSDIESEQLFSLLKEQKSNIDRVLNSYNVYAIGPNVQNNYSIPYIACWVAEHLRNLLWKEFWQCSIMNLKSHAIYRDDENDGDNDNDNEGDADNSGGSSGGSKSSNSGGSSGDNNENDNDNNSGDDNGSSDDNEINKKNKKMVILLEGKVEFEDEKLIKDKKQFQNFNITIELWAKVDLKNYTKNNNSLTFEFKINLIQCEVTDLLSKLCLSLNSFTGYYINSLEICVSPIPSADNTSNMIITNGRFSPCKANNDRTFTRIPSRMSRYWLTTKYEIIT</sequence>
<dbReference type="EMBL" id="WTPW01003215">
    <property type="protein sequence ID" value="KAF0350899.1"/>
    <property type="molecule type" value="Genomic_DNA"/>
</dbReference>
<comment type="caution">
    <text evidence="2">The sequence shown here is derived from an EMBL/GenBank/DDBJ whole genome shotgun (WGS) entry which is preliminary data.</text>
</comment>
<evidence type="ECO:0000256" key="1">
    <source>
        <dbReference type="SAM" id="MobiDB-lite"/>
    </source>
</evidence>
<feature type="compositionally biased region" description="Low complexity" evidence="1">
    <location>
        <begin position="101"/>
        <end position="135"/>
    </location>
</feature>
<accession>A0A8H3ZX81</accession>
<evidence type="ECO:0000313" key="2">
    <source>
        <dbReference type="EMBL" id="KAF0350899.1"/>
    </source>
</evidence>
<evidence type="ECO:0000313" key="3">
    <source>
        <dbReference type="Proteomes" id="UP000439903"/>
    </source>
</evidence>
<keyword evidence="3" id="KW-1185">Reference proteome</keyword>
<gene>
    <name evidence="2" type="ORF">F8M41_015412</name>
</gene>
<feature type="region of interest" description="Disordered" evidence="1">
    <location>
        <begin position="88"/>
        <end position="143"/>
    </location>
</feature>
<feature type="compositionally biased region" description="Acidic residues" evidence="1">
    <location>
        <begin position="88"/>
        <end position="100"/>
    </location>
</feature>
<name>A0A8H3ZX81_GIGMA</name>